<evidence type="ECO:0000256" key="1">
    <source>
        <dbReference type="SAM" id="MobiDB-lite"/>
    </source>
</evidence>
<proteinExistence type="predicted"/>
<accession>A0A8S5NJ70</accession>
<dbReference type="EMBL" id="BK015184">
    <property type="protein sequence ID" value="DAD94869.1"/>
    <property type="molecule type" value="Genomic_DNA"/>
</dbReference>
<sequence>MSFLSANRAYSLSAATGSGVPTGITPQPLAKSKGNGKGREK</sequence>
<feature type="region of interest" description="Disordered" evidence="1">
    <location>
        <begin position="14"/>
        <end position="41"/>
    </location>
</feature>
<organism evidence="2">
    <name type="scientific">Myoviridae sp. ctyD07</name>
    <dbReference type="NCBI Taxonomy" id="2826716"/>
    <lineage>
        <taxon>Viruses</taxon>
        <taxon>Duplodnaviria</taxon>
        <taxon>Heunggongvirae</taxon>
        <taxon>Uroviricota</taxon>
        <taxon>Caudoviricetes</taxon>
    </lineage>
</organism>
<reference evidence="2" key="1">
    <citation type="journal article" date="2021" name="Proc. Natl. Acad. Sci. U.S.A.">
        <title>A Catalog of Tens of Thousands of Viruses from Human Metagenomes Reveals Hidden Associations with Chronic Diseases.</title>
        <authorList>
            <person name="Tisza M.J."/>
            <person name="Buck C.B."/>
        </authorList>
    </citation>
    <scope>NUCLEOTIDE SEQUENCE</scope>
    <source>
        <strain evidence="2">CtyD07</strain>
    </source>
</reference>
<evidence type="ECO:0000313" key="2">
    <source>
        <dbReference type="EMBL" id="DAD94869.1"/>
    </source>
</evidence>
<name>A0A8S5NJ70_9CAUD</name>
<protein>
    <submittedName>
        <fullName evidence="2">Uncharacterized protein</fullName>
    </submittedName>
</protein>